<keyword evidence="3" id="KW-0732">Signal</keyword>
<dbReference type="EnsemblPlants" id="Pp3c18_22350V3.1">
    <property type="protein sequence ID" value="PAC:32982768.CDS.1"/>
    <property type="gene ID" value="Pp3c18_22350"/>
</dbReference>
<gene>
    <name evidence="6" type="primary">LOC112295496</name>
    <name evidence="5" type="ORF">PHYPA_023471</name>
</gene>
<dbReference type="GeneID" id="112295496"/>
<evidence type="ECO:0000313" key="5">
    <source>
        <dbReference type="EMBL" id="PNR35571.1"/>
    </source>
</evidence>
<evidence type="ECO:0000256" key="2">
    <source>
        <dbReference type="ARBA" id="ARBA00022525"/>
    </source>
</evidence>
<evidence type="ECO:0000313" key="6">
    <source>
        <dbReference type="EnsemblPlants" id="PAC:32982768.CDS.1"/>
    </source>
</evidence>
<evidence type="ECO:0000313" key="7">
    <source>
        <dbReference type="Proteomes" id="UP000006727"/>
    </source>
</evidence>
<dbReference type="EMBL" id="ABEU02000018">
    <property type="protein sequence ID" value="PNR35571.1"/>
    <property type="molecule type" value="Genomic_DNA"/>
</dbReference>
<evidence type="ECO:0000256" key="1">
    <source>
        <dbReference type="ARBA" id="ARBA00004613"/>
    </source>
</evidence>
<organism evidence="5">
    <name type="scientific">Physcomitrium patens</name>
    <name type="common">Spreading-leaved earth moss</name>
    <name type="synonym">Physcomitrella patens</name>
    <dbReference type="NCBI Taxonomy" id="3218"/>
    <lineage>
        <taxon>Eukaryota</taxon>
        <taxon>Viridiplantae</taxon>
        <taxon>Streptophyta</taxon>
        <taxon>Embryophyta</taxon>
        <taxon>Bryophyta</taxon>
        <taxon>Bryophytina</taxon>
        <taxon>Bryopsida</taxon>
        <taxon>Funariidae</taxon>
        <taxon>Funariales</taxon>
        <taxon>Funariaceae</taxon>
        <taxon>Physcomitrium</taxon>
    </lineage>
</organism>
<dbReference type="PANTHER" id="PTHR31279:SF79">
    <property type="entry name" value="PROTEIN EXORDIUM-LIKE 2"/>
    <property type="match status" value="1"/>
</dbReference>
<dbReference type="EnsemblPlants" id="Pp3c18_22350V3.2">
    <property type="protein sequence ID" value="PAC:32982769.CDS.1"/>
    <property type="gene ID" value="Pp3c18_22350"/>
</dbReference>
<dbReference type="GO" id="GO:0005576">
    <property type="term" value="C:extracellular region"/>
    <property type="evidence" value="ECO:0007669"/>
    <property type="project" value="UniProtKB-SubCell"/>
</dbReference>
<dbReference type="OrthoDB" id="2016249at2759"/>
<dbReference type="PANTHER" id="PTHR31279">
    <property type="entry name" value="PROTEIN EXORDIUM-LIKE 5"/>
    <property type="match status" value="1"/>
</dbReference>
<dbReference type="Gramene" id="Pp3c18_22350V3.1">
    <property type="protein sequence ID" value="PAC:32982768.CDS.1"/>
    <property type="gene ID" value="Pp3c18_22350"/>
</dbReference>
<proteinExistence type="inferred from homology"/>
<dbReference type="Pfam" id="PF04674">
    <property type="entry name" value="Phi_1"/>
    <property type="match status" value="1"/>
</dbReference>
<dbReference type="Proteomes" id="UP000006727">
    <property type="component" value="Chromosome 18"/>
</dbReference>
<name>A0A2K1J227_PHYPA</name>
<protein>
    <submittedName>
        <fullName evidence="5 6">Uncharacterized protein</fullName>
    </submittedName>
</protein>
<keyword evidence="2" id="KW-0964">Secreted</keyword>
<dbReference type="InterPro" id="IPR006766">
    <property type="entry name" value="EXORDIUM-like"/>
</dbReference>
<dbReference type="RefSeq" id="XP_024402962.1">
    <property type="nucleotide sequence ID" value="XM_024547194.2"/>
</dbReference>
<evidence type="ECO:0000256" key="4">
    <source>
        <dbReference type="ARBA" id="ARBA00023591"/>
    </source>
</evidence>
<reference evidence="6" key="3">
    <citation type="submission" date="2020-12" db="UniProtKB">
        <authorList>
            <consortium name="EnsemblPlants"/>
        </authorList>
    </citation>
    <scope>IDENTIFICATION</scope>
</reference>
<dbReference type="AlphaFoldDB" id="A0A2K1J227"/>
<comment type="subcellular location">
    <subcellularLocation>
        <location evidence="1">Secreted</location>
    </subcellularLocation>
</comment>
<comment type="similarity">
    <text evidence="4">Belongs to the EXORDIUM family.</text>
</comment>
<accession>A0A2K1J227</accession>
<reference evidence="5 7" key="1">
    <citation type="journal article" date="2008" name="Science">
        <title>The Physcomitrella genome reveals evolutionary insights into the conquest of land by plants.</title>
        <authorList>
            <person name="Rensing S."/>
            <person name="Lang D."/>
            <person name="Zimmer A."/>
            <person name="Terry A."/>
            <person name="Salamov A."/>
            <person name="Shapiro H."/>
            <person name="Nishiyama T."/>
            <person name="Perroud P.-F."/>
            <person name="Lindquist E."/>
            <person name="Kamisugi Y."/>
            <person name="Tanahashi T."/>
            <person name="Sakakibara K."/>
            <person name="Fujita T."/>
            <person name="Oishi K."/>
            <person name="Shin-I T."/>
            <person name="Kuroki Y."/>
            <person name="Toyoda A."/>
            <person name="Suzuki Y."/>
            <person name="Hashimoto A."/>
            <person name="Yamaguchi K."/>
            <person name="Sugano A."/>
            <person name="Kohara Y."/>
            <person name="Fujiyama A."/>
            <person name="Anterola A."/>
            <person name="Aoki S."/>
            <person name="Ashton N."/>
            <person name="Barbazuk W.B."/>
            <person name="Barker E."/>
            <person name="Bennetzen J."/>
            <person name="Bezanilla M."/>
            <person name="Blankenship R."/>
            <person name="Cho S.H."/>
            <person name="Dutcher S."/>
            <person name="Estelle M."/>
            <person name="Fawcett J.A."/>
            <person name="Gundlach H."/>
            <person name="Hanada K."/>
            <person name="Heyl A."/>
            <person name="Hicks K.A."/>
            <person name="Hugh J."/>
            <person name="Lohr M."/>
            <person name="Mayer K."/>
            <person name="Melkozernov A."/>
            <person name="Murata T."/>
            <person name="Nelson D."/>
            <person name="Pils B."/>
            <person name="Prigge M."/>
            <person name="Reiss B."/>
            <person name="Renner T."/>
            <person name="Rombauts S."/>
            <person name="Rushton P."/>
            <person name="Sanderfoot A."/>
            <person name="Schween G."/>
            <person name="Shiu S.-H."/>
            <person name="Stueber K."/>
            <person name="Theodoulou F.L."/>
            <person name="Tu H."/>
            <person name="Van de Peer Y."/>
            <person name="Verrier P.J."/>
            <person name="Waters E."/>
            <person name="Wood A."/>
            <person name="Yang L."/>
            <person name="Cove D."/>
            <person name="Cuming A."/>
            <person name="Hasebe M."/>
            <person name="Lucas S."/>
            <person name="Mishler D.B."/>
            <person name="Reski R."/>
            <person name="Grigoriev I."/>
            <person name="Quatrano R.S."/>
            <person name="Boore J.L."/>
        </authorList>
    </citation>
    <scope>NUCLEOTIDE SEQUENCE [LARGE SCALE GENOMIC DNA]</scope>
    <source>
        <strain evidence="6 7">cv. Gransden 2004</strain>
    </source>
</reference>
<evidence type="ECO:0000256" key="3">
    <source>
        <dbReference type="ARBA" id="ARBA00022729"/>
    </source>
</evidence>
<reference evidence="5 7" key="2">
    <citation type="journal article" date="2018" name="Plant J.">
        <title>The Physcomitrella patens chromosome-scale assembly reveals moss genome structure and evolution.</title>
        <authorList>
            <person name="Lang D."/>
            <person name="Ullrich K.K."/>
            <person name="Murat F."/>
            <person name="Fuchs J."/>
            <person name="Jenkins J."/>
            <person name="Haas F.B."/>
            <person name="Piednoel M."/>
            <person name="Gundlach H."/>
            <person name="Van Bel M."/>
            <person name="Meyberg R."/>
            <person name="Vives C."/>
            <person name="Morata J."/>
            <person name="Symeonidi A."/>
            <person name="Hiss M."/>
            <person name="Muchero W."/>
            <person name="Kamisugi Y."/>
            <person name="Saleh O."/>
            <person name="Blanc G."/>
            <person name="Decker E.L."/>
            <person name="van Gessel N."/>
            <person name="Grimwood J."/>
            <person name="Hayes R.D."/>
            <person name="Graham S.W."/>
            <person name="Gunter L.E."/>
            <person name="McDaniel S.F."/>
            <person name="Hoernstein S.N.W."/>
            <person name="Larsson A."/>
            <person name="Li F.W."/>
            <person name="Perroud P.F."/>
            <person name="Phillips J."/>
            <person name="Ranjan P."/>
            <person name="Rokshar D.S."/>
            <person name="Rothfels C.J."/>
            <person name="Schneider L."/>
            <person name="Shu S."/>
            <person name="Stevenson D.W."/>
            <person name="Thummler F."/>
            <person name="Tillich M."/>
            <person name="Villarreal Aguilar J.C."/>
            <person name="Widiez T."/>
            <person name="Wong G.K."/>
            <person name="Wymore A."/>
            <person name="Zhang Y."/>
            <person name="Zimmer A.D."/>
            <person name="Quatrano R.S."/>
            <person name="Mayer K.F.X."/>
            <person name="Goodstein D."/>
            <person name="Casacuberta J.M."/>
            <person name="Vandepoele K."/>
            <person name="Reski R."/>
            <person name="Cuming A.C."/>
            <person name="Tuskan G.A."/>
            <person name="Maumus F."/>
            <person name="Salse J."/>
            <person name="Schmutz J."/>
            <person name="Rensing S.A."/>
        </authorList>
    </citation>
    <scope>NUCLEOTIDE SEQUENCE [LARGE SCALE GENOMIC DNA]</scope>
    <source>
        <strain evidence="6 7">cv. Gransden 2004</strain>
    </source>
</reference>
<sequence length="422" mass="44871">MASQLERSASTVRESMAAFQRSASSVKLDCSSTPILQRTNSMLSSETKLKAAPSTLVKDQVANPAIRNRNVVIGLLSCLLILAVSWHSMSPEGVPADSFDAGSGQSAWSHGGRAMPYKEFVQKSLVGGMKFLVQDPQIKMTYHNGPLLTGTGGVLKVNVIFYGGWSEKQKAILTDFVRSFSSPKPRTLFPTVAGWWAILKNYKDSKKVPVAATVTLGKVYTDSKYSLKKSLAESDIEKLVVASLNSTGVDPNAVYLVLTSADVGVQGFCSSLCGTHSWTRSPATQHKVLPFVWVGNPATQCPGHCAWPYAKAEYGAGPNTAPLKAPNGDVGVDGMCISIAGLLAGAATNPRNNGYYQGGALDPLEVATVCGGIYGEGAYPGYAGKILKDRNGASYNVNGVNGRKYLVPFVFDLRTKKCGLQG</sequence>
<dbReference type="Gramene" id="Pp3c18_22350V3.2">
    <property type="protein sequence ID" value="PAC:32982769.CDS.1"/>
    <property type="gene ID" value="Pp3c18_22350"/>
</dbReference>
<keyword evidence="7" id="KW-1185">Reference proteome</keyword>